<name>A0AAD9RFH2_9HYME</name>
<dbReference type="PANTHER" id="PTHR46599">
    <property type="entry name" value="PIGGYBAC TRANSPOSABLE ELEMENT-DERIVED PROTEIN 4"/>
    <property type="match status" value="1"/>
</dbReference>
<protein>
    <recommendedName>
        <fullName evidence="1">PiggyBac transposable element-derived protein domain-containing protein</fullName>
    </recommendedName>
</protein>
<dbReference type="AlphaFoldDB" id="A0AAD9RFH2"/>
<organism evidence="2 3">
    <name type="scientific">Odynerus spinipes</name>
    <dbReference type="NCBI Taxonomy" id="1348599"/>
    <lineage>
        <taxon>Eukaryota</taxon>
        <taxon>Metazoa</taxon>
        <taxon>Ecdysozoa</taxon>
        <taxon>Arthropoda</taxon>
        <taxon>Hexapoda</taxon>
        <taxon>Insecta</taxon>
        <taxon>Pterygota</taxon>
        <taxon>Neoptera</taxon>
        <taxon>Endopterygota</taxon>
        <taxon>Hymenoptera</taxon>
        <taxon>Apocrita</taxon>
        <taxon>Aculeata</taxon>
        <taxon>Vespoidea</taxon>
        <taxon>Vespidae</taxon>
        <taxon>Eumeninae</taxon>
        <taxon>Odynerus</taxon>
    </lineage>
</organism>
<gene>
    <name evidence="2" type="ORF">KPH14_001024</name>
</gene>
<evidence type="ECO:0000313" key="3">
    <source>
        <dbReference type="Proteomes" id="UP001258017"/>
    </source>
</evidence>
<keyword evidence="3" id="KW-1185">Reference proteome</keyword>
<feature type="domain" description="PiggyBac transposable element-derived protein" evidence="1">
    <location>
        <begin position="1"/>
        <end position="194"/>
    </location>
</feature>
<proteinExistence type="predicted"/>
<dbReference type="InterPro" id="IPR029526">
    <property type="entry name" value="PGBD"/>
</dbReference>
<reference evidence="2" key="1">
    <citation type="submission" date="2021-08" db="EMBL/GenBank/DDBJ databases">
        <authorList>
            <person name="Misof B."/>
            <person name="Oliver O."/>
            <person name="Podsiadlowski L."/>
            <person name="Donath A."/>
            <person name="Peters R."/>
            <person name="Mayer C."/>
            <person name="Rust J."/>
            <person name="Gunkel S."/>
            <person name="Lesny P."/>
            <person name="Martin S."/>
            <person name="Oeyen J.P."/>
            <person name="Petersen M."/>
            <person name="Panagiotis P."/>
            <person name="Wilbrandt J."/>
            <person name="Tanja T."/>
        </authorList>
    </citation>
    <scope>NUCLEOTIDE SEQUENCE</scope>
    <source>
        <strain evidence="2">GBR_01_08_01A</strain>
        <tissue evidence="2">Thorax + abdomen</tissue>
    </source>
</reference>
<accession>A0AAD9RFH2</accession>
<comment type="caution">
    <text evidence="2">The sequence shown here is derived from an EMBL/GenBank/DDBJ whole genome shotgun (WGS) entry which is preliminary data.</text>
</comment>
<dbReference type="EMBL" id="JAIFRP010000660">
    <property type="protein sequence ID" value="KAK2578076.1"/>
    <property type="molecule type" value="Genomic_DNA"/>
</dbReference>
<reference evidence="2" key="2">
    <citation type="journal article" date="2023" name="Commun. Biol.">
        <title>Intrasexual cuticular hydrocarbon dimorphism in a wasp sheds light on hydrocarbon biosynthesis genes in Hymenoptera.</title>
        <authorList>
            <person name="Moris V.C."/>
            <person name="Podsiadlowski L."/>
            <person name="Martin S."/>
            <person name="Oeyen J.P."/>
            <person name="Donath A."/>
            <person name="Petersen M."/>
            <person name="Wilbrandt J."/>
            <person name="Misof B."/>
            <person name="Liedtke D."/>
            <person name="Thamm M."/>
            <person name="Scheiner R."/>
            <person name="Schmitt T."/>
            <person name="Niehuis O."/>
        </authorList>
    </citation>
    <scope>NUCLEOTIDE SEQUENCE</scope>
    <source>
        <strain evidence="2">GBR_01_08_01A</strain>
    </source>
</reference>
<dbReference type="PANTHER" id="PTHR46599:SF3">
    <property type="entry name" value="PIGGYBAC TRANSPOSABLE ELEMENT-DERIVED PROTEIN 4"/>
    <property type="match status" value="1"/>
</dbReference>
<dbReference type="Proteomes" id="UP001258017">
    <property type="component" value="Unassembled WGS sequence"/>
</dbReference>
<sequence>MLCDAISKYCVAFYCYKGAQSKNSQNGLGYDVVTKLLQDADCLDKGYHVYVDNYFTSTALAKFLHSKNTYITGTIRRNRKDIPKQAKELKVGETKYFRNAEVLLCAHREKKSSKNPVLLISTEALAANVTLIQNRYGRERQKTKPQIINSYNNYMGGVDESDKMLYTYLDERRTVKYWKKVTFNIFTRMVLNSYLLYKKTVGREAMSRLQYISNIISEIEHEWLGTRENELNIRGGKVYALEKLPGRNLRRCVVCSTKNSTIKRSRLICVECKKGLHALCFDKHICAF</sequence>
<evidence type="ECO:0000313" key="2">
    <source>
        <dbReference type="EMBL" id="KAK2578076.1"/>
    </source>
</evidence>
<evidence type="ECO:0000259" key="1">
    <source>
        <dbReference type="Pfam" id="PF13843"/>
    </source>
</evidence>
<dbReference type="Pfam" id="PF13843">
    <property type="entry name" value="DDE_Tnp_1_7"/>
    <property type="match status" value="1"/>
</dbReference>